<evidence type="ECO:0000259" key="4">
    <source>
        <dbReference type="SMART" id="SM00829"/>
    </source>
</evidence>
<dbReference type="Gene3D" id="3.90.180.10">
    <property type="entry name" value="Medium-chain alcohol dehydrogenases, catalytic domain"/>
    <property type="match status" value="1"/>
</dbReference>
<dbReference type="InterPro" id="IPR013154">
    <property type="entry name" value="ADH-like_N"/>
</dbReference>
<dbReference type="Proteomes" id="UP000824078">
    <property type="component" value="Unassembled WGS sequence"/>
</dbReference>
<dbReference type="Pfam" id="PF00107">
    <property type="entry name" value="ADH_zinc_N"/>
    <property type="match status" value="1"/>
</dbReference>
<protein>
    <submittedName>
        <fullName evidence="5">Alcohol dehydrogenase catalytic domain-containing protein</fullName>
    </submittedName>
</protein>
<dbReference type="PANTHER" id="PTHR43401:SF2">
    <property type="entry name" value="L-THREONINE 3-DEHYDROGENASE"/>
    <property type="match status" value="1"/>
</dbReference>
<proteinExistence type="predicted"/>
<dbReference type="EMBL" id="DVMQ01000006">
    <property type="protein sequence ID" value="HIU23636.1"/>
    <property type="molecule type" value="Genomic_DNA"/>
</dbReference>
<dbReference type="InterPro" id="IPR013149">
    <property type="entry name" value="ADH-like_C"/>
</dbReference>
<evidence type="ECO:0000313" key="5">
    <source>
        <dbReference type="EMBL" id="HIU23636.1"/>
    </source>
</evidence>
<evidence type="ECO:0000256" key="3">
    <source>
        <dbReference type="ARBA" id="ARBA00023002"/>
    </source>
</evidence>
<keyword evidence="2" id="KW-0862">Zinc</keyword>
<comment type="caution">
    <text evidence="5">The sequence shown here is derived from an EMBL/GenBank/DDBJ whole genome shotgun (WGS) entry which is preliminary data.</text>
</comment>
<dbReference type="GO" id="GO:0046872">
    <property type="term" value="F:metal ion binding"/>
    <property type="evidence" value="ECO:0007669"/>
    <property type="project" value="UniProtKB-KW"/>
</dbReference>
<evidence type="ECO:0000256" key="1">
    <source>
        <dbReference type="ARBA" id="ARBA00022723"/>
    </source>
</evidence>
<feature type="domain" description="Enoyl reductase (ER)" evidence="4">
    <location>
        <begin position="8"/>
        <end position="348"/>
    </location>
</feature>
<evidence type="ECO:0000256" key="2">
    <source>
        <dbReference type="ARBA" id="ARBA00022833"/>
    </source>
</evidence>
<dbReference type="PANTHER" id="PTHR43401">
    <property type="entry name" value="L-THREONINE 3-DEHYDROGENASE"/>
    <property type="match status" value="1"/>
</dbReference>
<dbReference type="SMART" id="SM00829">
    <property type="entry name" value="PKS_ER"/>
    <property type="match status" value="1"/>
</dbReference>
<dbReference type="InterPro" id="IPR050129">
    <property type="entry name" value="Zn_alcohol_dh"/>
</dbReference>
<dbReference type="SUPFAM" id="SSF50129">
    <property type="entry name" value="GroES-like"/>
    <property type="match status" value="1"/>
</dbReference>
<name>A0A9D1HW35_9ACTN</name>
<reference evidence="5" key="1">
    <citation type="submission" date="2020-10" db="EMBL/GenBank/DDBJ databases">
        <authorList>
            <person name="Gilroy R."/>
        </authorList>
    </citation>
    <scope>NUCLEOTIDE SEQUENCE</scope>
    <source>
        <strain evidence="5">ChiHjej12B11-29160</strain>
    </source>
</reference>
<organism evidence="5 6">
    <name type="scientific">Candidatus Coprovicinus avistercoris</name>
    <dbReference type="NCBI Taxonomy" id="2840754"/>
    <lineage>
        <taxon>Bacteria</taxon>
        <taxon>Bacillati</taxon>
        <taxon>Actinomycetota</taxon>
        <taxon>Coriobacteriia</taxon>
        <taxon>Coriobacteriales</taxon>
        <taxon>Coriobacteriaceae</taxon>
        <taxon>Coriobacteriaceae incertae sedis</taxon>
        <taxon>Candidatus Coprovicinus</taxon>
    </lineage>
</organism>
<evidence type="ECO:0000313" key="6">
    <source>
        <dbReference type="Proteomes" id="UP000824078"/>
    </source>
</evidence>
<dbReference type="GO" id="GO:0016491">
    <property type="term" value="F:oxidoreductase activity"/>
    <property type="evidence" value="ECO:0007669"/>
    <property type="project" value="UniProtKB-KW"/>
</dbReference>
<dbReference type="SUPFAM" id="SSF51735">
    <property type="entry name" value="NAD(P)-binding Rossmann-fold domains"/>
    <property type="match status" value="1"/>
</dbReference>
<sequence length="352" mass="37123">MKAIQLTGSESLMLSEVEKPEIGPGEALIRVRAASICGSDVRMFRNGYPGATPETPLTLGHEFAGVIEKIDDAALAAAPNLIPGARVSVAPNWGCGTCDACVSGNTHLCATYQAFGINAPGGFAEYVRVPAAALSQGNVAIVPNEMSFEEAALIEPLSCVYNGQEICGIEPGDTVVVVGAGPIGIMHAMLAQAKGAGIVAICDFNEKRVAQASQLMPDVVALPGGNLCDQVMELTDGHGANVSIVAAPSPEAQAESFSYMAMNGRCLFFGGLPKDRSHVSIDANQIHYKQLRIFGSTRSSIRQYRTCLKLVASGRLPLERLVTHRFTLDQYEEAFEAAAMGAGLKCVFEMSV</sequence>
<reference evidence="5" key="2">
    <citation type="journal article" date="2021" name="PeerJ">
        <title>Extensive microbial diversity within the chicken gut microbiome revealed by metagenomics and culture.</title>
        <authorList>
            <person name="Gilroy R."/>
            <person name="Ravi A."/>
            <person name="Getino M."/>
            <person name="Pursley I."/>
            <person name="Horton D.L."/>
            <person name="Alikhan N.F."/>
            <person name="Baker D."/>
            <person name="Gharbi K."/>
            <person name="Hall N."/>
            <person name="Watson M."/>
            <person name="Adriaenssens E.M."/>
            <person name="Foster-Nyarko E."/>
            <person name="Jarju S."/>
            <person name="Secka A."/>
            <person name="Antonio M."/>
            <person name="Oren A."/>
            <person name="Chaudhuri R.R."/>
            <person name="La Ragione R."/>
            <person name="Hildebrand F."/>
            <person name="Pallen M.J."/>
        </authorList>
    </citation>
    <scope>NUCLEOTIDE SEQUENCE</scope>
    <source>
        <strain evidence="5">ChiHjej12B11-29160</strain>
    </source>
</reference>
<dbReference type="InterPro" id="IPR036291">
    <property type="entry name" value="NAD(P)-bd_dom_sf"/>
</dbReference>
<dbReference type="InterPro" id="IPR011032">
    <property type="entry name" value="GroES-like_sf"/>
</dbReference>
<dbReference type="AlphaFoldDB" id="A0A9D1HW35"/>
<dbReference type="Gene3D" id="3.40.50.720">
    <property type="entry name" value="NAD(P)-binding Rossmann-like Domain"/>
    <property type="match status" value="1"/>
</dbReference>
<keyword evidence="1" id="KW-0479">Metal-binding</keyword>
<dbReference type="InterPro" id="IPR020843">
    <property type="entry name" value="ER"/>
</dbReference>
<accession>A0A9D1HW35</accession>
<keyword evidence="3" id="KW-0560">Oxidoreductase</keyword>
<dbReference type="Pfam" id="PF08240">
    <property type="entry name" value="ADH_N"/>
    <property type="match status" value="1"/>
</dbReference>
<gene>
    <name evidence="5" type="ORF">IAD17_01765</name>
</gene>
<dbReference type="CDD" id="cd08235">
    <property type="entry name" value="iditol_2_DH_like"/>
    <property type="match status" value="1"/>
</dbReference>